<dbReference type="EMBL" id="CACRXK020016101">
    <property type="protein sequence ID" value="CAB4029331.1"/>
    <property type="molecule type" value="Genomic_DNA"/>
</dbReference>
<dbReference type="GO" id="GO:0004725">
    <property type="term" value="F:protein tyrosine phosphatase activity"/>
    <property type="evidence" value="ECO:0007669"/>
    <property type="project" value="InterPro"/>
</dbReference>
<dbReference type="InterPro" id="IPR016130">
    <property type="entry name" value="Tyr_Pase_AS"/>
</dbReference>
<proteinExistence type="predicted"/>
<dbReference type="Gene3D" id="3.90.190.10">
    <property type="entry name" value="Protein tyrosine phosphatase superfamily"/>
    <property type="match status" value="1"/>
</dbReference>
<dbReference type="SMART" id="SM00404">
    <property type="entry name" value="PTPc_motif"/>
    <property type="match status" value="1"/>
</dbReference>
<dbReference type="PANTHER" id="PTHR19134">
    <property type="entry name" value="RECEPTOR-TYPE TYROSINE-PROTEIN PHOSPHATASE"/>
    <property type="match status" value="1"/>
</dbReference>
<dbReference type="SMART" id="SM00194">
    <property type="entry name" value="PTPc"/>
    <property type="match status" value="1"/>
</dbReference>
<dbReference type="InterPro" id="IPR000242">
    <property type="entry name" value="PTP_cat"/>
</dbReference>
<accession>A0A7D9JGJ0</accession>
<organism evidence="1 2">
    <name type="scientific">Paramuricea clavata</name>
    <name type="common">Red gorgonian</name>
    <name type="synonym">Violescent sea-whip</name>
    <dbReference type="NCBI Taxonomy" id="317549"/>
    <lineage>
        <taxon>Eukaryota</taxon>
        <taxon>Metazoa</taxon>
        <taxon>Cnidaria</taxon>
        <taxon>Anthozoa</taxon>
        <taxon>Octocorallia</taxon>
        <taxon>Malacalcyonacea</taxon>
        <taxon>Plexauridae</taxon>
        <taxon>Paramuricea</taxon>
    </lineage>
</organism>
<reference evidence="1" key="1">
    <citation type="submission" date="2020-04" db="EMBL/GenBank/DDBJ databases">
        <authorList>
            <person name="Alioto T."/>
            <person name="Alioto T."/>
            <person name="Gomez Garrido J."/>
        </authorList>
    </citation>
    <scope>NUCLEOTIDE SEQUENCE</scope>
    <source>
        <strain evidence="1">A484AB</strain>
    </source>
</reference>
<evidence type="ECO:0000313" key="2">
    <source>
        <dbReference type="Proteomes" id="UP001152795"/>
    </source>
</evidence>
<dbReference type="Proteomes" id="UP001152795">
    <property type="component" value="Unassembled WGS sequence"/>
</dbReference>
<dbReference type="PROSITE" id="PS50056">
    <property type="entry name" value="TYR_PHOSPHATASE_2"/>
    <property type="match status" value="1"/>
</dbReference>
<dbReference type="PROSITE" id="PS50055">
    <property type="entry name" value="TYR_PHOSPHATASE_PTP"/>
    <property type="match status" value="1"/>
</dbReference>
<dbReference type="SUPFAM" id="SSF52799">
    <property type="entry name" value="(Phosphotyrosine protein) phosphatases II"/>
    <property type="match status" value="1"/>
</dbReference>
<dbReference type="InterPro" id="IPR029021">
    <property type="entry name" value="Prot-tyrosine_phosphatase-like"/>
</dbReference>
<dbReference type="PANTHER" id="PTHR19134:SF534">
    <property type="entry name" value="LD27988P"/>
    <property type="match status" value="1"/>
</dbReference>
<dbReference type="InterPro" id="IPR050348">
    <property type="entry name" value="Protein-Tyr_Phosphatase"/>
</dbReference>
<dbReference type="InterPro" id="IPR003595">
    <property type="entry name" value="Tyr_Pase_cat"/>
</dbReference>
<sequence length="210" mass="23860">MIWTTGTVVIVMLTKEIQRGRVKCGHYWPDPGAFEQYSDLEVSCIEATEKDDFINRQFVINNTKTKVSRTVHQIQMISWPDFGVPDSAEPIFQLKSMVEDLQTAGKTQAQRPPVVVHCSAGIGRTGSYMTISIGIDSLLNTGRCNIINTVKRIRGQRALSVQTADQYELCYTSLLEYAALHVTSIEPQEKIEILEFLNNWKKAQPDEHRW</sequence>
<dbReference type="InterPro" id="IPR000387">
    <property type="entry name" value="Tyr_Pase_dom"/>
</dbReference>
<dbReference type="OrthoDB" id="10051650at2759"/>
<gene>
    <name evidence="1" type="ORF">PACLA_8A005401</name>
</gene>
<dbReference type="Pfam" id="PF00102">
    <property type="entry name" value="Y_phosphatase"/>
    <property type="match status" value="1"/>
</dbReference>
<keyword evidence="2" id="KW-1185">Reference proteome</keyword>
<dbReference type="PROSITE" id="PS00383">
    <property type="entry name" value="TYR_PHOSPHATASE_1"/>
    <property type="match status" value="1"/>
</dbReference>
<dbReference type="AlphaFoldDB" id="A0A7D9JGJ0"/>
<name>A0A7D9JGJ0_PARCT</name>
<evidence type="ECO:0000313" key="1">
    <source>
        <dbReference type="EMBL" id="CAB4029331.1"/>
    </source>
</evidence>
<protein>
    <submittedName>
        <fullName evidence="1">Tyrosine- phosphatase non-receptor type 9-like</fullName>
    </submittedName>
</protein>
<comment type="caution">
    <text evidence="1">The sequence shown here is derived from an EMBL/GenBank/DDBJ whole genome shotgun (WGS) entry which is preliminary data.</text>
</comment>